<organism evidence="1 2">
    <name type="scientific">Pontibacter ramchanderi</name>
    <dbReference type="NCBI Taxonomy" id="1179743"/>
    <lineage>
        <taxon>Bacteria</taxon>
        <taxon>Pseudomonadati</taxon>
        <taxon>Bacteroidota</taxon>
        <taxon>Cytophagia</taxon>
        <taxon>Cytophagales</taxon>
        <taxon>Hymenobacteraceae</taxon>
        <taxon>Pontibacter</taxon>
    </lineage>
</organism>
<dbReference type="Proteomes" id="UP000233782">
    <property type="component" value="Unassembled WGS sequence"/>
</dbReference>
<proteinExistence type="predicted"/>
<name>A0A2N3V3A0_9BACT</name>
<protein>
    <submittedName>
        <fullName evidence="1">Uncharacterized protein</fullName>
    </submittedName>
</protein>
<sequence length="142" mass="16474">MIFWTFLIAAILGYIVGHYVVPNRKLRQALQEVRQQCAAALEEGNKGVYKTIVTDNDKSSELVVEVRELAITKTGQVKVEYLSAQYRNPEFRTKKGDALLQEVRDLLGEYLPLNDIEWYETTDRHENIKKYLNSLDLINRNL</sequence>
<accession>A0A2N3V3A0</accession>
<gene>
    <name evidence="1" type="ORF">BD749_1013</name>
</gene>
<keyword evidence="2" id="KW-1185">Reference proteome</keyword>
<dbReference type="EMBL" id="PJMU01000001">
    <property type="protein sequence ID" value="PKV76063.1"/>
    <property type="molecule type" value="Genomic_DNA"/>
</dbReference>
<comment type="caution">
    <text evidence="1">The sequence shown here is derived from an EMBL/GenBank/DDBJ whole genome shotgun (WGS) entry which is preliminary data.</text>
</comment>
<reference evidence="1 2" key="1">
    <citation type="submission" date="2017-12" db="EMBL/GenBank/DDBJ databases">
        <title>Genomic Encyclopedia of Type Strains, Phase III (KMG-III): the genomes of soil and plant-associated and newly described type strains.</title>
        <authorList>
            <person name="Whitman W."/>
        </authorList>
    </citation>
    <scope>NUCLEOTIDE SEQUENCE [LARGE SCALE GENOMIC DNA]</scope>
    <source>
        <strain evidence="1 2">LP43</strain>
    </source>
</reference>
<dbReference type="RefSeq" id="WP_245868731.1">
    <property type="nucleotide sequence ID" value="NZ_PJMU01000001.1"/>
</dbReference>
<dbReference type="AlphaFoldDB" id="A0A2N3V3A0"/>
<evidence type="ECO:0000313" key="2">
    <source>
        <dbReference type="Proteomes" id="UP000233782"/>
    </source>
</evidence>
<evidence type="ECO:0000313" key="1">
    <source>
        <dbReference type="EMBL" id="PKV76063.1"/>
    </source>
</evidence>